<dbReference type="SUPFAM" id="SSF100950">
    <property type="entry name" value="NagB/RpiA/CoA transferase-like"/>
    <property type="match status" value="2"/>
</dbReference>
<dbReference type="InterPro" id="IPR046433">
    <property type="entry name" value="ActCoA_hydro"/>
</dbReference>
<comment type="similarity">
    <text evidence="1">Belongs to the acetyl-CoA hydrolase/transferase family.</text>
</comment>
<dbReference type="AlphaFoldDB" id="A0A853AZR3"/>
<evidence type="ECO:0000259" key="3">
    <source>
        <dbReference type="Pfam" id="PF02550"/>
    </source>
</evidence>
<evidence type="ECO:0000256" key="1">
    <source>
        <dbReference type="ARBA" id="ARBA00009632"/>
    </source>
</evidence>
<organism evidence="5 6">
    <name type="scientific">Amycolatopsis endophytica</name>
    <dbReference type="NCBI Taxonomy" id="860233"/>
    <lineage>
        <taxon>Bacteria</taxon>
        <taxon>Bacillati</taxon>
        <taxon>Actinomycetota</taxon>
        <taxon>Actinomycetes</taxon>
        <taxon>Pseudonocardiales</taxon>
        <taxon>Pseudonocardiaceae</taxon>
        <taxon>Amycolatopsis</taxon>
    </lineage>
</organism>
<accession>A0A853AZR3</accession>
<keyword evidence="5" id="KW-0378">Hydrolase</keyword>
<comment type="caution">
    <text evidence="5">The sequence shown here is derived from an EMBL/GenBank/DDBJ whole genome shotgun (WGS) entry which is preliminary data.</text>
</comment>
<dbReference type="PANTHER" id="PTHR21432:SF20">
    <property type="entry name" value="ACETYL-COA HYDROLASE"/>
    <property type="match status" value="1"/>
</dbReference>
<feature type="domain" description="Acetyl-CoA hydrolase/transferase C-terminal" evidence="4">
    <location>
        <begin position="277"/>
        <end position="412"/>
    </location>
</feature>
<gene>
    <name evidence="5" type="ORF">HNR02_001430</name>
</gene>
<dbReference type="Proteomes" id="UP000549616">
    <property type="component" value="Unassembled WGS sequence"/>
</dbReference>
<evidence type="ECO:0000256" key="2">
    <source>
        <dbReference type="ARBA" id="ARBA00022679"/>
    </source>
</evidence>
<name>A0A853AZR3_9PSEU</name>
<dbReference type="Pfam" id="PF13336">
    <property type="entry name" value="AcetylCoA_hyd_C"/>
    <property type="match status" value="1"/>
</dbReference>
<dbReference type="GO" id="GO:0008775">
    <property type="term" value="F:acetate CoA-transferase activity"/>
    <property type="evidence" value="ECO:0007669"/>
    <property type="project" value="InterPro"/>
</dbReference>
<dbReference type="EC" id="3.1.2.1" evidence="5"/>
<evidence type="ECO:0000259" key="4">
    <source>
        <dbReference type="Pfam" id="PF13336"/>
    </source>
</evidence>
<dbReference type="InterPro" id="IPR037171">
    <property type="entry name" value="NagB/RpiA_transferase-like"/>
</dbReference>
<dbReference type="Gene3D" id="3.30.750.70">
    <property type="entry name" value="4-hydroxybutyrate coenzyme like domains"/>
    <property type="match status" value="1"/>
</dbReference>
<dbReference type="InterPro" id="IPR003702">
    <property type="entry name" value="ActCoA_hydro_N"/>
</dbReference>
<keyword evidence="2" id="KW-0808">Transferase</keyword>
<dbReference type="PANTHER" id="PTHR21432">
    <property type="entry name" value="ACETYL-COA HYDROLASE-RELATED"/>
    <property type="match status" value="1"/>
</dbReference>
<sequence length="418" mass="44927">MTPALDDLGSLDLTKWIRAGDRLLWSQGNAEPLTLIEQLIAQRSQLGPLDVFLTLSFGNHLQKEHGDTLRFQGLGGLGANSRLSRLGVLDVHPMQLSQFCQDIHTGRFPIDVAFVQLAGPDSEGNYSAGLDHTYTDDLVTRARAVIAEVNTNAPLTRGTRTIRADELDAVVRTDRPIHPAPSAAPDEVDRRIARHVADFVPKRATLEVGIGTLPSCVLDALQHHRDLGIHTGMVTKPMLDLMESGAVTNSYKSSDAGRTTGSSLAFDPSLDIGQYPVLFRPSRQALSAGVLAGQRRMTAINAAVEVDLSGQVNAEYVPGGYVGGVGGLLDFVRGARASDGGRSVIAIRSRTSRGRPRIVPALAGGVVTVPRSDADIVVTEWGAVELARASLAERARRLISIAHPEDRENLTAAWRDQE</sequence>
<proteinExistence type="inferred from homology"/>
<dbReference type="InterPro" id="IPR038460">
    <property type="entry name" value="AcetylCoA_hyd_C_sf"/>
</dbReference>
<dbReference type="GO" id="GO:0006083">
    <property type="term" value="P:acetate metabolic process"/>
    <property type="evidence" value="ECO:0007669"/>
    <property type="project" value="InterPro"/>
</dbReference>
<evidence type="ECO:0000313" key="6">
    <source>
        <dbReference type="Proteomes" id="UP000549616"/>
    </source>
</evidence>
<dbReference type="Gene3D" id="3.40.1080.10">
    <property type="entry name" value="Glutaconate Coenzyme A-transferase"/>
    <property type="match status" value="1"/>
</dbReference>
<evidence type="ECO:0000313" key="5">
    <source>
        <dbReference type="EMBL" id="NYI88107.1"/>
    </source>
</evidence>
<dbReference type="EMBL" id="JACCFK010000001">
    <property type="protein sequence ID" value="NYI88107.1"/>
    <property type="molecule type" value="Genomic_DNA"/>
</dbReference>
<dbReference type="GO" id="GO:0003986">
    <property type="term" value="F:acetyl-CoA hydrolase activity"/>
    <property type="evidence" value="ECO:0007669"/>
    <property type="project" value="UniProtKB-EC"/>
</dbReference>
<reference evidence="5 6" key="1">
    <citation type="submission" date="2020-07" db="EMBL/GenBank/DDBJ databases">
        <title>Sequencing the genomes of 1000 actinobacteria strains.</title>
        <authorList>
            <person name="Klenk H.-P."/>
        </authorList>
    </citation>
    <scope>NUCLEOTIDE SEQUENCE [LARGE SCALE GENOMIC DNA]</scope>
    <source>
        <strain evidence="5 6">DSM 104006</strain>
    </source>
</reference>
<feature type="domain" description="Acetyl-CoA hydrolase/transferase N-terminal" evidence="3">
    <location>
        <begin position="85"/>
        <end position="175"/>
    </location>
</feature>
<dbReference type="Gene3D" id="3.40.1080.20">
    <property type="entry name" value="Acetyl-CoA hydrolase/transferase C-terminal domain"/>
    <property type="match status" value="1"/>
</dbReference>
<protein>
    <submittedName>
        <fullName evidence="5">Acetyl-CoA hydrolase</fullName>
        <ecNumber evidence="5">3.1.2.1</ecNumber>
    </submittedName>
</protein>
<dbReference type="InterPro" id="IPR026888">
    <property type="entry name" value="AcetylCoA_hyd_C"/>
</dbReference>
<dbReference type="Pfam" id="PF02550">
    <property type="entry name" value="AcetylCoA_hydro"/>
    <property type="match status" value="1"/>
</dbReference>
<keyword evidence="6" id="KW-1185">Reference proteome</keyword>
<dbReference type="RefSeq" id="WP_179772399.1">
    <property type="nucleotide sequence ID" value="NZ_JACCFK010000001.1"/>
</dbReference>